<dbReference type="GO" id="GO:0000981">
    <property type="term" value="F:DNA-binding transcription factor activity, RNA polymerase II-specific"/>
    <property type="evidence" value="ECO:0007669"/>
    <property type="project" value="InterPro"/>
</dbReference>
<protein>
    <recommendedName>
        <fullName evidence="2">Zn(2)-C6 fungal-type domain-containing protein</fullName>
    </recommendedName>
</protein>
<dbReference type="PROSITE" id="PS00463">
    <property type="entry name" value="ZN2_CY6_FUNGAL_1"/>
    <property type="match status" value="1"/>
</dbReference>
<dbReference type="CDD" id="cd00067">
    <property type="entry name" value="GAL4"/>
    <property type="match status" value="1"/>
</dbReference>
<keyword evidence="4" id="KW-1185">Reference proteome</keyword>
<evidence type="ECO:0000313" key="3">
    <source>
        <dbReference type="EMBL" id="CEL56871.1"/>
    </source>
</evidence>
<reference evidence="3 4" key="1">
    <citation type="submission" date="2014-11" db="EMBL/GenBank/DDBJ databases">
        <authorList>
            <person name="Wibberg Daniel"/>
        </authorList>
    </citation>
    <scope>NUCLEOTIDE SEQUENCE [LARGE SCALE GENOMIC DNA]</scope>
    <source>
        <strain evidence="3">Rhizoctonia solani AG1-IB 7/3/14</strain>
    </source>
</reference>
<evidence type="ECO:0000259" key="2">
    <source>
        <dbReference type="PROSITE" id="PS50048"/>
    </source>
</evidence>
<dbReference type="PANTHER" id="PTHR37534:SF46">
    <property type="entry name" value="ZN(II)2CYS6 TRANSCRIPTION FACTOR (EUROFUNG)"/>
    <property type="match status" value="1"/>
</dbReference>
<evidence type="ECO:0000313" key="4">
    <source>
        <dbReference type="Proteomes" id="UP000059188"/>
    </source>
</evidence>
<proteinExistence type="predicted"/>
<dbReference type="GO" id="GO:0008270">
    <property type="term" value="F:zinc ion binding"/>
    <property type="evidence" value="ECO:0007669"/>
    <property type="project" value="InterPro"/>
</dbReference>
<evidence type="ECO:0000256" key="1">
    <source>
        <dbReference type="ARBA" id="ARBA00023242"/>
    </source>
</evidence>
<dbReference type="PROSITE" id="PS50048">
    <property type="entry name" value="ZN2_CY6_FUNGAL_2"/>
    <property type="match status" value="1"/>
</dbReference>
<dbReference type="AlphaFoldDB" id="A0A0B7FFR1"/>
<dbReference type="Gene3D" id="4.10.240.10">
    <property type="entry name" value="Zn(2)-C6 fungal-type DNA-binding domain"/>
    <property type="match status" value="1"/>
</dbReference>
<keyword evidence="1" id="KW-0539">Nucleus</keyword>
<feature type="domain" description="Zn(2)-C6 fungal-type" evidence="2">
    <location>
        <begin position="15"/>
        <end position="43"/>
    </location>
</feature>
<dbReference type="Proteomes" id="UP000059188">
    <property type="component" value="Unassembled WGS sequence"/>
</dbReference>
<dbReference type="PANTHER" id="PTHR37534">
    <property type="entry name" value="TRANSCRIPTIONAL ACTIVATOR PROTEIN UGA3"/>
    <property type="match status" value="1"/>
</dbReference>
<dbReference type="Pfam" id="PF00172">
    <property type="entry name" value="Zn_clus"/>
    <property type="match status" value="1"/>
</dbReference>
<dbReference type="OrthoDB" id="4491390at2759"/>
<sequence length="573" mass="63206">MSSANHTKRGPRRRSCLTCWQRRRKCDLTRPCCERCLKDGYTCLGYDVGQQETPSAHQQAQVVPVSSLQSVTPTVLPPAARPETVLESITTDVFEGNQPNFASSSIIGAGARFMTDRSIHVSDGGCAAAHSLEDFNTTWLHAQNRSTAHHRSLGHNAPSTGAPLVAAHNTQPTRSHMAQFIESLCSSIPPSVLSAQTLSEARFAYTINEYQLHRVDCFFMTPSPRDSGLMKNRLKDSQVVVWTVSLGLKLFEASNRNLDGVGAEGPTNTNVINQLEQKILSTLNGNPSLKGMADHLMAQLELAFIGFVTSGCALGYHLLRRARPGFLRLAATDPGLMVERSNGHLFVSFPRILNIVHQELSYFILYDIATTFALGLPPLLDYDYACNGECNPSFHSFQFVHGAPALFVEILSQVNSWRAGATITLDDWQVLESRALAWRAQSLEAQGGDSKGNAARLTVQESWRHITLIYIYMEATTQILRLGESILGEAVSMHMLAHYVVVGMAGVGAQHEYQRSAIRRKLLSKAFRGKRAWLFRGPEFSRVLDHLWQGAGAGGAPVTWDDYVWSRCAVLPI</sequence>
<dbReference type="InterPro" id="IPR036864">
    <property type="entry name" value="Zn2-C6_fun-type_DNA-bd_sf"/>
</dbReference>
<gene>
    <name evidence="3" type="ORF">RSOLAG1IB_08149</name>
</gene>
<name>A0A0B7FFR1_THACB</name>
<dbReference type="InterPro" id="IPR001138">
    <property type="entry name" value="Zn2Cys6_DnaBD"/>
</dbReference>
<organism evidence="3 4">
    <name type="scientific">Thanatephorus cucumeris (strain AG1-IB / isolate 7/3/14)</name>
    <name type="common">Lettuce bottom rot fungus</name>
    <name type="synonym">Rhizoctonia solani</name>
    <dbReference type="NCBI Taxonomy" id="1108050"/>
    <lineage>
        <taxon>Eukaryota</taxon>
        <taxon>Fungi</taxon>
        <taxon>Dikarya</taxon>
        <taxon>Basidiomycota</taxon>
        <taxon>Agaricomycotina</taxon>
        <taxon>Agaricomycetes</taxon>
        <taxon>Cantharellales</taxon>
        <taxon>Ceratobasidiaceae</taxon>
        <taxon>Rhizoctonia</taxon>
        <taxon>Rhizoctonia solani AG-1</taxon>
    </lineage>
</organism>
<dbReference type="EMBL" id="LN679125">
    <property type="protein sequence ID" value="CEL56871.1"/>
    <property type="molecule type" value="Genomic_DNA"/>
</dbReference>
<dbReference type="SMART" id="SM00066">
    <property type="entry name" value="GAL4"/>
    <property type="match status" value="1"/>
</dbReference>
<dbReference type="SUPFAM" id="SSF57701">
    <property type="entry name" value="Zn2/Cys6 DNA-binding domain"/>
    <property type="match status" value="1"/>
</dbReference>
<accession>A0A0B7FFR1</accession>